<protein>
    <submittedName>
        <fullName evidence="1">Uncharacterized protein</fullName>
    </submittedName>
</protein>
<proteinExistence type="predicted"/>
<dbReference type="EMBL" id="JAFEKC020000004">
    <property type="protein sequence ID" value="KAK0515158.1"/>
    <property type="molecule type" value="Genomic_DNA"/>
</dbReference>
<accession>A0AA39V3X6</accession>
<dbReference type="Proteomes" id="UP001166286">
    <property type="component" value="Unassembled WGS sequence"/>
</dbReference>
<comment type="caution">
    <text evidence="1">The sequence shown here is derived from an EMBL/GenBank/DDBJ whole genome shotgun (WGS) entry which is preliminary data.</text>
</comment>
<sequence>MNVVSCKNIFNYIDKRVPERTFADRHTGIQADIALPWRIYDNKALCFVQPALRNGATSARANFQELGGAAYTLLQECVVKRGVGGVAAQIGGDNNLYVAIAKYQPRVRCDANPVPAPPWRSCHHIWGDMQSGQERQIFGSGSDPTIQVELPFILKAIDARCEATVDTAGKPTIGTWYQIWEATVAIASICMRAKDRGGRASGLGVNQEIVIEMYDAAPDLAGSMVNQTVDNSSSANPDLGQPLASATNANSSILNTWGESDIQIFSMEAISDYVVGEPLELSSNLEQGDSILVTLPGDIFTNSSQDASA</sequence>
<reference evidence="1" key="1">
    <citation type="submission" date="2023-03" db="EMBL/GenBank/DDBJ databases">
        <title>Complete genome of Cladonia borealis.</title>
        <authorList>
            <person name="Park H."/>
        </authorList>
    </citation>
    <scope>NUCLEOTIDE SEQUENCE</scope>
    <source>
        <strain evidence="1">ANT050790</strain>
    </source>
</reference>
<keyword evidence="2" id="KW-1185">Reference proteome</keyword>
<dbReference type="AlphaFoldDB" id="A0AA39V3X6"/>
<evidence type="ECO:0000313" key="2">
    <source>
        <dbReference type="Proteomes" id="UP001166286"/>
    </source>
</evidence>
<organism evidence="1 2">
    <name type="scientific">Cladonia borealis</name>
    <dbReference type="NCBI Taxonomy" id="184061"/>
    <lineage>
        <taxon>Eukaryota</taxon>
        <taxon>Fungi</taxon>
        <taxon>Dikarya</taxon>
        <taxon>Ascomycota</taxon>
        <taxon>Pezizomycotina</taxon>
        <taxon>Lecanoromycetes</taxon>
        <taxon>OSLEUM clade</taxon>
        <taxon>Lecanoromycetidae</taxon>
        <taxon>Lecanorales</taxon>
        <taxon>Lecanorineae</taxon>
        <taxon>Cladoniaceae</taxon>
        <taxon>Cladonia</taxon>
    </lineage>
</organism>
<evidence type="ECO:0000313" key="1">
    <source>
        <dbReference type="EMBL" id="KAK0515158.1"/>
    </source>
</evidence>
<gene>
    <name evidence="1" type="ORF">JMJ35_002537</name>
</gene>
<name>A0AA39V3X6_9LECA</name>